<evidence type="ECO:0000313" key="5">
    <source>
        <dbReference type="EMBL" id="EPR39187.1"/>
    </source>
</evidence>
<feature type="domain" description="CS" evidence="4">
    <location>
        <begin position="46"/>
        <end position="152"/>
    </location>
</feature>
<dbReference type="CDD" id="cd06464">
    <property type="entry name" value="ACD_sHsps-like"/>
    <property type="match status" value="1"/>
</dbReference>
<dbReference type="Proteomes" id="UP000014977">
    <property type="component" value="Unassembled WGS sequence"/>
</dbReference>
<comment type="caution">
    <text evidence="5">The sequence shown here is derived from an EMBL/GenBank/DDBJ whole genome shotgun (WGS) entry which is preliminary data.</text>
</comment>
<comment type="similarity">
    <text evidence="1 2">Belongs to the small heat shock protein (HSP20) family.</text>
</comment>
<dbReference type="EMBL" id="ATHJ01000091">
    <property type="protein sequence ID" value="EPR39187.1"/>
    <property type="molecule type" value="Genomic_DNA"/>
</dbReference>
<sequence length="152" mass="17114">MIIRRMFTTPAFRWKSPYDELDEMRGRLAHLARALSGEPESRPDAGVYPLINVTEDKDHFWIRAELPGIKADDLDLSITDNHLSLSGERKIPDAGASAKWHRREREAGKFSRMIELPDRVDPEKVKAGIADGVLSIMLPKAASAKPRQIKVS</sequence>
<evidence type="ECO:0000259" key="4">
    <source>
        <dbReference type="PROSITE" id="PS51203"/>
    </source>
</evidence>
<evidence type="ECO:0000256" key="2">
    <source>
        <dbReference type="RuleBase" id="RU003616"/>
    </source>
</evidence>
<dbReference type="PROSITE" id="PS01031">
    <property type="entry name" value="SHSP"/>
    <property type="match status" value="1"/>
</dbReference>
<dbReference type="InterPro" id="IPR008978">
    <property type="entry name" value="HSP20-like_chaperone"/>
</dbReference>
<dbReference type="eggNOG" id="COG0071">
    <property type="taxonomic scope" value="Bacteria"/>
</dbReference>
<dbReference type="Gene3D" id="2.60.40.790">
    <property type="match status" value="1"/>
</dbReference>
<dbReference type="OrthoDB" id="189458at2"/>
<dbReference type="InterPro" id="IPR007052">
    <property type="entry name" value="CS_dom"/>
</dbReference>
<reference evidence="5 6" key="1">
    <citation type="journal article" date="2013" name="Genome Announc.">
        <title>Draft genome sequences for three mercury-methylating, sulfate-reducing bacteria.</title>
        <authorList>
            <person name="Brown S.D."/>
            <person name="Hurt R.A.Jr."/>
            <person name="Gilmour C.C."/>
            <person name="Elias D.A."/>
        </authorList>
    </citation>
    <scope>NUCLEOTIDE SEQUENCE [LARGE SCALE GENOMIC DNA]</scope>
    <source>
        <strain evidence="5 6">DSM 2059</strain>
    </source>
</reference>
<dbReference type="PROSITE" id="PS51203">
    <property type="entry name" value="CS"/>
    <property type="match status" value="1"/>
</dbReference>
<gene>
    <name evidence="5" type="ORF">dsmv_2691</name>
</gene>
<evidence type="ECO:0000259" key="3">
    <source>
        <dbReference type="PROSITE" id="PS01031"/>
    </source>
</evidence>
<dbReference type="Pfam" id="PF00011">
    <property type="entry name" value="HSP20"/>
    <property type="match status" value="1"/>
</dbReference>
<organism evidence="5 6">
    <name type="scientific">Desulfococcus multivorans DSM 2059</name>
    <dbReference type="NCBI Taxonomy" id="1121405"/>
    <lineage>
        <taxon>Bacteria</taxon>
        <taxon>Pseudomonadati</taxon>
        <taxon>Thermodesulfobacteriota</taxon>
        <taxon>Desulfobacteria</taxon>
        <taxon>Desulfobacterales</taxon>
        <taxon>Desulfococcaceae</taxon>
        <taxon>Desulfococcus</taxon>
    </lineage>
</organism>
<dbReference type="PANTHER" id="PTHR11527">
    <property type="entry name" value="HEAT-SHOCK PROTEIN 20 FAMILY MEMBER"/>
    <property type="match status" value="1"/>
</dbReference>
<dbReference type="InterPro" id="IPR002068">
    <property type="entry name" value="A-crystallin/Hsp20_dom"/>
</dbReference>
<keyword evidence="6" id="KW-1185">Reference proteome</keyword>
<proteinExistence type="inferred from homology"/>
<dbReference type="STRING" id="897.B2D07_17440"/>
<evidence type="ECO:0000313" key="6">
    <source>
        <dbReference type="Proteomes" id="UP000014977"/>
    </source>
</evidence>
<dbReference type="RefSeq" id="WP_020877448.1">
    <property type="nucleotide sequence ID" value="NZ_ATHJ01000091.1"/>
</dbReference>
<dbReference type="SUPFAM" id="SSF49764">
    <property type="entry name" value="HSP20-like chaperones"/>
    <property type="match status" value="1"/>
</dbReference>
<accession>S7TPN9</accession>
<dbReference type="InterPro" id="IPR031107">
    <property type="entry name" value="Small_HSP"/>
</dbReference>
<keyword evidence="5" id="KW-0346">Stress response</keyword>
<feature type="domain" description="SHSP" evidence="3">
    <location>
        <begin position="41"/>
        <end position="152"/>
    </location>
</feature>
<evidence type="ECO:0000256" key="1">
    <source>
        <dbReference type="PROSITE-ProRule" id="PRU00285"/>
    </source>
</evidence>
<name>S7TPN9_DESML</name>
<dbReference type="AlphaFoldDB" id="S7TPN9"/>
<protein>
    <submittedName>
        <fullName evidence="5">Heat shock protein Hsp20</fullName>
    </submittedName>
</protein>